<proteinExistence type="predicted"/>
<keyword evidence="2" id="KW-1185">Reference proteome</keyword>
<organism evidence="1 2">
    <name type="scientific">Luteimonas terricola</name>
    <dbReference type="NCBI Taxonomy" id="645597"/>
    <lineage>
        <taxon>Bacteria</taxon>
        <taxon>Pseudomonadati</taxon>
        <taxon>Pseudomonadota</taxon>
        <taxon>Gammaproteobacteria</taxon>
        <taxon>Lysobacterales</taxon>
        <taxon>Lysobacteraceae</taxon>
        <taxon>Luteimonas</taxon>
    </lineage>
</organism>
<gene>
    <name evidence="1" type="ORF">GCM10011394_10720</name>
</gene>
<evidence type="ECO:0000313" key="1">
    <source>
        <dbReference type="EMBL" id="GGK03527.1"/>
    </source>
</evidence>
<dbReference type="EMBL" id="BMME01000001">
    <property type="protein sequence ID" value="GGK03527.1"/>
    <property type="molecule type" value="Genomic_DNA"/>
</dbReference>
<evidence type="ECO:0000313" key="2">
    <source>
        <dbReference type="Proteomes" id="UP000599009"/>
    </source>
</evidence>
<protein>
    <recommendedName>
        <fullName evidence="3">ASCH domain-containing protein</fullName>
    </recommendedName>
</protein>
<name>A0ABQ2EBC4_9GAMM</name>
<evidence type="ECO:0008006" key="3">
    <source>
        <dbReference type="Google" id="ProtNLM"/>
    </source>
</evidence>
<dbReference type="Proteomes" id="UP000599009">
    <property type="component" value="Unassembled WGS sequence"/>
</dbReference>
<dbReference type="RefSeq" id="WP_132984987.1">
    <property type="nucleotide sequence ID" value="NZ_BMME01000001.1"/>
</dbReference>
<comment type="caution">
    <text evidence="1">The sequence shown here is derived from an EMBL/GenBank/DDBJ whole genome shotgun (WGS) entry which is preliminary data.</text>
</comment>
<sequence length="108" mass="12161">MTTMLPVLEFSNATFLEGRNTTVRRGARWHGVPAARLRLGDGSLSPPVVLETELRIFRDIDEEALRFEHDPDCRTPQGLLAQLRIHYPGFGEDETVTLCHFNPNTQSG</sequence>
<accession>A0ABQ2EBC4</accession>
<reference evidence="2" key="1">
    <citation type="journal article" date="2019" name="Int. J. Syst. Evol. Microbiol.">
        <title>The Global Catalogue of Microorganisms (GCM) 10K type strain sequencing project: providing services to taxonomists for standard genome sequencing and annotation.</title>
        <authorList>
            <consortium name="The Broad Institute Genomics Platform"/>
            <consortium name="The Broad Institute Genome Sequencing Center for Infectious Disease"/>
            <person name="Wu L."/>
            <person name="Ma J."/>
        </authorList>
    </citation>
    <scope>NUCLEOTIDE SEQUENCE [LARGE SCALE GENOMIC DNA]</scope>
    <source>
        <strain evidence="2">CGMCC 1.8985</strain>
    </source>
</reference>